<dbReference type="OrthoDB" id="2019109at2759"/>
<dbReference type="PANTHER" id="PTHR31044">
    <property type="entry name" value="BETA-1,3 GLUCANASE"/>
    <property type="match status" value="1"/>
</dbReference>
<feature type="domain" description="X8" evidence="3">
    <location>
        <begin position="87"/>
        <end position="167"/>
    </location>
</feature>
<comment type="caution">
    <text evidence="4">The sequence shown here is derived from an EMBL/GenBank/DDBJ whole genome shotgun (WGS) entry which is preliminary data.</text>
</comment>
<evidence type="ECO:0000256" key="2">
    <source>
        <dbReference type="SAM" id="MobiDB-lite"/>
    </source>
</evidence>
<dbReference type="InterPro" id="IPR012946">
    <property type="entry name" value="X8"/>
</dbReference>
<dbReference type="InterPro" id="IPR044788">
    <property type="entry name" value="X8_dom_prot"/>
</dbReference>
<evidence type="ECO:0000256" key="1">
    <source>
        <dbReference type="ARBA" id="ARBA00022729"/>
    </source>
</evidence>
<sequence>MGLLPLAIKIDFCINMVSSAKITAVQGLIRFILKSRLYAIGELLELKHNLIGLYHIEDIVNHDDFCWKVAGKFYSLCLFLLIYVRHIICFASQRQFAGIDWACGPGLANCGAIQPGQPCYVANNLVAIASYAYNSYYQANQARGGTCFFNNTAMLTNIDPSNGSCIFPGSSGTGTNPGSGSNSSGSAGSPGGSTFAPPLSPFQPTFNDNGVSKLQAVKLVYLSPLVLLSLLNC</sequence>
<keyword evidence="1" id="KW-0732">Signal</keyword>
<proteinExistence type="predicted"/>
<name>A0A835RI62_VANPL</name>
<dbReference type="SMART" id="SM00768">
    <property type="entry name" value="X8"/>
    <property type="match status" value="1"/>
</dbReference>
<organism evidence="4 5">
    <name type="scientific">Vanilla planifolia</name>
    <name type="common">Vanilla</name>
    <dbReference type="NCBI Taxonomy" id="51239"/>
    <lineage>
        <taxon>Eukaryota</taxon>
        <taxon>Viridiplantae</taxon>
        <taxon>Streptophyta</taxon>
        <taxon>Embryophyta</taxon>
        <taxon>Tracheophyta</taxon>
        <taxon>Spermatophyta</taxon>
        <taxon>Magnoliopsida</taxon>
        <taxon>Liliopsida</taxon>
        <taxon>Asparagales</taxon>
        <taxon>Orchidaceae</taxon>
        <taxon>Vanilloideae</taxon>
        <taxon>Vanilleae</taxon>
        <taxon>Vanilla</taxon>
    </lineage>
</organism>
<feature type="compositionally biased region" description="Low complexity" evidence="2">
    <location>
        <begin position="178"/>
        <end position="194"/>
    </location>
</feature>
<dbReference type="PANTHER" id="PTHR31044:SF127">
    <property type="entry name" value="X8 DOMAIN-CONTAINING PROTEIN"/>
    <property type="match status" value="1"/>
</dbReference>
<dbReference type="AlphaFoldDB" id="A0A835RI62"/>
<accession>A0A835RI62</accession>
<protein>
    <recommendedName>
        <fullName evidence="3">X8 domain-containing protein</fullName>
    </recommendedName>
</protein>
<dbReference type="Pfam" id="PF07983">
    <property type="entry name" value="X8"/>
    <property type="match status" value="1"/>
</dbReference>
<feature type="region of interest" description="Disordered" evidence="2">
    <location>
        <begin position="173"/>
        <end position="194"/>
    </location>
</feature>
<dbReference type="Proteomes" id="UP000639772">
    <property type="component" value="Chromosome 3"/>
</dbReference>
<dbReference type="GO" id="GO:0009506">
    <property type="term" value="C:plasmodesma"/>
    <property type="evidence" value="ECO:0007669"/>
    <property type="project" value="UniProtKB-ARBA"/>
</dbReference>
<gene>
    <name evidence="4" type="ORF">HPP92_007781</name>
</gene>
<evidence type="ECO:0000259" key="3">
    <source>
        <dbReference type="SMART" id="SM00768"/>
    </source>
</evidence>
<evidence type="ECO:0000313" key="4">
    <source>
        <dbReference type="EMBL" id="KAG0490918.1"/>
    </source>
</evidence>
<reference evidence="4 5" key="1">
    <citation type="journal article" date="2020" name="Nat. Food">
        <title>A phased Vanilla planifolia genome enables genetic improvement of flavour and production.</title>
        <authorList>
            <person name="Hasing T."/>
            <person name="Tang H."/>
            <person name="Brym M."/>
            <person name="Khazi F."/>
            <person name="Huang T."/>
            <person name="Chambers A.H."/>
        </authorList>
    </citation>
    <scope>NUCLEOTIDE SEQUENCE [LARGE SCALE GENOMIC DNA]</scope>
    <source>
        <tissue evidence="4">Leaf</tissue>
    </source>
</reference>
<dbReference type="Gene3D" id="1.20.58.1040">
    <property type="match status" value="1"/>
</dbReference>
<evidence type="ECO:0000313" key="5">
    <source>
        <dbReference type="Proteomes" id="UP000639772"/>
    </source>
</evidence>
<dbReference type="EMBL" id="JADCNM010000003">
    <property type="protein sequence ID" value="KAG0490918.1"/>
    <property type="molecule type" value="Genomic_DNA"/>
</dbReference>